<keyword evidence="3" id="KW-0539">Nucleus</keyword>
<dbReference type="GO" id="GO:0051015">
    <property type="term" value="F:actin filament binding"/>
    <property type="evidence" value="ECO:0007669"/>
    <property type="project" value="TreeGrafter"/>
</dbReference>
<protein>
    <submittedName>
        <fullName evidence="5">Uncharacterized protein</fullName>
    </submittedName>
</protein>
<feature type="compositionally biased region" description="Basic and acidic residues" evidence="4">
    <location>
        <begin position="1"/>
        <end position="14"/>
    </location>
</feature>
<comment type="subcellular location">
    <subcellularLocation>
        <location evidence="1">Nucleus</location>
        <location evidence="1">Nucleolus</location>
    </subcellularLocation>
</comment>
<dbReference type="AlphaFoldDB" id="A0A0C2XIH2"/>
<dbReference type="STRING" id="933852.A0A0C2XIH2"/>
<accession>A0A0C2XIH2</accession>
<evidence type="ECO:0000256" key="1">
    <source>
        <dbReference type="ARBA" id="ARBA00004604"/>
    </source>
</evidence>
<proteinExistence type="inferred from homology"/>
<feature type="region of interest" description="Disordered" evidence="4">
    <location>
        <begin position="1"/>
        <end position="43"/>
    </location>
</feature>
<dbReference type="GO" id="GO:0005730">
    <property type="term" value="C:nucleolus"/>
    <property type="evidence" value="ECO:0007669"/>
    <property type="project" value="UniProtKB-SubCell"/>
</dbReference>
<reference evidence="6" key="2">
    <citation type="submission" date="2015-01" db="EMBL/GenBank/DDBJ databases">
        <title>Evolutionary Origins and Diversification of the Mycorrhizal Mutualists.</title>
        <authorList>
            <consortium name="DOE Joint Genome Institute"/>
            <consortium name="Mycorrhizal Genomics Consortium"/>
            <person name="Kohler A."/>
            <person name="Kuo A."/>
            <person name="Nagy L.G."/>
            <person name="Floudas D."/>
            <person name="Copeland A."/>
            <person name="Barry K.W."/>
            <person name="Cichocki N."/>
            <person name="Veneault-Fourrey C."/>
            <person name="LaButti K."/>
            <person name="Lindquist E.A."/>
            <person name="Lipzen A."/>
            <person name="Lundell T."/>
            <person name="Morin E."/>
            <person name="Murat C."/>
            <person name="Riley R."/>
            <person name="Ohm R."/>
            <person name="Sun H."/>
            <person name="Tunlid A."/>
            <person name="Henrissat B."/>
            <person name="Grigoriev I.V."/>
            <person name="Hibbett D.S."/>
            <person name="Martin F."/>
        </authorList>
    </citation>
    <scope>NUCLEOTIDE SEQUENCE [LARGE SCALE GENOMIC DNA]</scope>
    <source>
        <strain evidence="6">MAFF 305830</strain>
    </source>
</reference>
<dbReference type="InterPro" id="IPR010414">
    <property type="entry name" value="FRG1"/>
</dbReference>
<evidence type="ECO:0000313" key="5">
    <source>
        <dbReference type="EMBL" id="KIM28887.1"/>
    </source>
</evidence>
<dbReference type="GO" id="GO:0071013">
    <property type="term" value="C:catalytic step 2 spliceosome"/>
    <property type="evidence" value="ECO:0007669"/>
    <property type="project" value="TreeGrafter"/>
</dbReference>
<sequence>MSEKKSMKLKFKGEKSHKKHKTDDPSGSRKRKREEDNGEHDTDWVLPELPTEILGPTFMFHASDPPVCMAYDQTRAKITLPALSRTDPENVPLLSLEPNDVQHVWVTTRVAGSDTINLRTPNGKFLSSDKHGLVSADREARGPQEEWTPLILEDGMVALQNMYGTYLGLDEVAGGTLSLRADAESPGFQEKWWVKVQFGHKKKAGEEERKRKEVTEGMSKIDEASTNRIYQAWGAGRSVVSSEDTKVLKKAKKEGRLAEAMLDRRAKLKSDRFC</sequence>
<dbReference type="PANTHER" id="PTHR12928:SF0">
    <property type="entry name" value="FSHD REGION GENE 1"/>
    <property type="match status" value="1"/>
</dbReference>
<feature type="compositionally biased region" description="Basic and acidic residues" evidence="4">
    <location>
        <begin position="21"/>
        <end position="43"/>
    </location>
</feature>
<dbReference type="EMBL" id="KN824291">
    <property type="protein sequence ID" value="KIM28887.1"/>
    <property type="molecule type" value="Genomic_DNA"/>
</dbReference>
<gene>
    <name evidence="5" type="ORF">M408DRAFT_134913</name>
</gene>
<reference evidence="5 6" key="1">
    <citation type="submission" date="2014-04" db="EMBL/GenBank/DDBJ databases">
        <authorList>
            <consortium name="DOE Joint Genome Institute"/>
            <person name="Kuo A."/>
            <person name="Zuccaro A."/>
            <person name="Kohler A."/>
            <person name="Nagy L.G."/>
            <person name="Floudas D."/>
            <person name="Copeland A."/>
            <person name="Barry K.W."/>
            <person name="Cichocki N."/>
            <person name="Veneault-Fourrey C."/>
            <person name="LaButti K."/>
            <person name="Lindquist E.A."/>
            <person name="Lipzen A."/>
            <person name="Lundell T."/>
            <person name="Morin E."/>
            <person name="Murat C."/>
            <person name="Sun H."/>
            <person name="Tunlid A."/>
            <person name="Henrissat B."/>
            <person name="Grigoriev I.V."/>
            <person name="Hibbett D.S."/>
            <person name="Martin F."/>
            <person name="Nordberg H.P."/>
            <person name="Cantor M.N."/>
            <person name="Hua S.X."/>
        </authorList>
    </citation>
    <scope>NUCLEOTIDE SEQUENCE [LARGE SCALE GENOMIC DNA]</scope>
    <source>
        <strain evidence="5 6">MAFF 305830</strain>
    </source>
</reference>
<dbReference type="Proteomes" id="UP000054097">
    <property type="component" value="Unassembled WGS sequence"/>
</dbReference>
<dbReference type="HOGENOM" id="CLU_062276_1_0_1"/>
<dbReference type="CDD" id="cd23339">
    <property type="entry name" value="beta-trefoil_FSCN_fungal_FRG1-like"/>
    <property type="match status" value="1"/>
</dbReference>
<dbReference type="InterPro" id="IPR008999">
    <property type="entry name" value="Actin-crosslinking"/>
</dbReference>
<evidence type="ECO:0000256" key="2">
    <source>
        <dbReference type="ARBA" id="ARBA00010878"/>
    </source>
</evidence>
<dbReference type="SUPFAM" id="SSF50405">
    <property type="entry name" value="Actin-crosslinking proteins"/>
    <property type="match status" value="1"/>
</dbReference>
<dbReference type="OrthoDB" id="5539371at2759"/>
<evidence type="ECO:0000313" key="6">
    <source>
        <dbReference type="Proteomes" id="UP000054097"/>
    </source>
</evidence>
<dbReference type="PANTHER" id="PTHR12928">
    <property type="entry name" value="FRG1 PROTEIN"/>
    <property type="match status" value="1"/>
</dbReference>
<organism evidence="5 6">
    <name type="scientific">Serendipita vermifera MAFF 305830</name>
    <dbReference type="NCBI Taxonomy" id="933852"/>
    <lineage>
        <taxon>Eukaryota</taxon>
        <taxon>Fungi</taxon>
        <taxon>Dikarya</taxon>
        <taxon>Basidiomycota</taxon>
        <taxon>Agaricomycotina</taxon>
        <taxon>Agaricomycetes</taxon>
        <taxon>Sebacinales</taxon>
        <taxon>Serendipitaceae</taxon>
        <taxon>Serendipita</taxon>
    </lineage>
</organism>
<comment type="similarity">
    <text evidence="2">Belongs to the FRG1 family.</text>
</comment>
<dbReference type="Gene3D" id="2.80.10.50">
    <property type="match status" value="1"/>
</dbReference>
<name>A0A0C2XIH2_SERVB</name>
<dbReference type="Pfam" id="PF06229">
    <property type="entry name" value="FRG1"/>
    <property type="match status" value="1"/>
</dbReference>
<evidence type="ECO:0000256" key="4">
    <source>
        <dbReference type="SAM" id="MobiDB-lite"/>
    </source>
</evidence>
<keyword evidence="6" id="KW-1185">Reference proteome</keyword>
<evidence type="ECO:0000256" key="3">
    <source>
        <dbReference type="ARBA" id="ARBA00023242"/>
    </source>
</evidence>